<organism evidence="3">
    <name type="scientific">Caenorhabditis remanei</name>
    <name type="common">Caenorhabditis vulgaris</name>
    <dbReference type="NCBI Taxonomy" id="31234"/>
    <lineage>
        <taxon>Eukaryota</taxon>
        <taxon>Metazoa</taxon>
        <taxon>Ecdysozoa</taxon>
        <taxon>Nematoda</taxon>
        <taxon>Chromadorea</taxon>
        <taxon>Rhabditida</taxon>
        <taxon>Rhabditina</taxon>
        <taxon>Rhabditomorpha</taxon>
        <taxon>Rhabditoidea</taxon>
        <taxon>Rhabditidae</taxon>
        <taxon>Peloderinae</taxon>
        <taxon>Caenorhabditis</taxon>
    </lineage>
</organism>
<reference evidence="2" key="1">
    <citation type="submission" date="2007-07" db="EMBL/GenBank/DDBJ databases">
        <title>PCAP assembly of the Caenorhabditis remanei genome.</title>
        <authorList>
            <consortium name="The Caenorhabditis remanei Sequencing Consortium"/>
            <person name="Wilson R.K."/>
        </authorList>
    </citation>
    <scope>NUCLEOTIDE SEQUENCE [LARGE SCALE GENOMIC DNA]</scope>
    <source>
        <strain evidence="2">PB4641</strain>
    </source>
</reference>
<protein>
    <submittedName>
        <fullName evidence="2">Uncharacterized protein</fullName>
    </submittedName>
</protein>
<keyword evidence="1" id="KW-0472">Membrane</keyword>
<gene>
    <name evidence="2" type="ORF">CRE_01543</name>
</gene>
<sequence length="113" mass="13919">MMSEMSRRIQKTKDMQIGLFGMILMSWCLILAIITKDSLDYWKVYWLECLIILFASFFFSIDLYWISTMNSYTLRRHYHYKWQFEPKGDIYSNVIITSKHFWEEDEIIQWTFV</sequence>
<name>E3LGC4_CAERE</name>
<dbReference type="EMBL" id="DS268408">
    <property type="protein sequence ID" value="EFO85966.1"/>
    <property type="molecule type" value="Genomic_DNA"/>
</dbReference>
<dbReference type="HOGENOM" id="CLU_2135817_0_0_1"/>
<dbReference type="InParanoid" id="E3LGC4"/>
<proteinExistence type="predicted"/>
<dbReference type="AlphaFoldDB" id="E3LGC4"/>
<keyword evidence="1" id="KW-0812">Transmembrane</keyword>
<evidence type="ECO:0000313" key="3">
    <source>
        <dbReference type="Proteomes" id="UP000008281"/>
    </source>
</evidence>
<feature type="transmembrane region" description="Helical" evidence="1">
    <location>
        <begin position="15"/>
        <end position="33"/>
    </location>
</feature>
<keyword evidence="3" id="KW-1185">Reference proteome</keyword>
<feature type="transmembrane region" description="Helical" evidence="1">
    <location>
        <begin position="45"/>
        <end position="66"/>
    </location>
</feature>
<keyword evidence="1" id="KW-1133">Transmembrane helix</keyword>
<evidence type="ECO:0000256" key="1">
    <source>
        <dbReference type="SAM" id="Phobius"/>
    </source>
</evidence>
<accession>E3LGC4</accession>
<evidence type="ECO:0000313" key="2">
    <source>
        <dbReference type="EMBL" id="EFO85966.1"/>
    </source>
</evidence>
<dbReference type="Proteomes" id="UP000008281">
    <property type="component" value="Unassembled WGS sequence"/>
</dbReference>